<dbReference type="InterPro" id="IPR044811">
    <property type="entry name" value="DME/ROS1"/>
</dbReference>
<dbReference type="Proteomes" id="UP000489600">
    <property type="component" value="Unassembled WGS sequence"/>
</dbReference>
<evidence type="ECO:0000313" key="12">
    <source>
        <dbReference type="EMBL" id="VVA97064.1"/>
    </source>
</evidence>
<dbReference type="GO" id="GO:0141166">
    <property type="term" value="P:chromosomal 5-methylcytosine DNA demethylation pathway"/>
    <property type="evidence" value="ECO:0007669"/>
    <property type="project" value="InterPro"/>
</dbReference>
<accession>A0A565B7G4</accession>
<evidence type="ECO:0000256" key="5">
    <source>
        <dbReference type="ARBA" id="ARBA00022723"/>
    </source>
</evidence>
<proteinExistence type="inferred from homology"/>
<feature type="compositionally biased region" description="Low complexity" evidence="10">
    <location>
        <begin position="565"/>
        <end position="582"/>
    </location>
</feature>
<feature type="compositionally biased region" description="Basic residues" evidence="10">
    <location>
        <begin position="129"/>
        <end position="138"/>
    </location>
</feature>
<feature type="compositionally biased region" description="Low complexity" evidence="10">
    <location>
        <begin position="148"/>
        <end position="165"/>
    </location>
</feature>
<evidence type="ECO:0000256" key="10">
    <source>
        <dbReference type="SAM" id="MobiDB-lite"/>
    </source>
</evidence>
<dbReference type="InterPro" id="IPR023170">
    <property type="entry name" value="HhH_base_excis_C"/>
</dbReference>
<dbReference type="InterPro" id="IPR011257">
    <property type="entry name" value="DNA_glycosylase"/>
</dbReference>
<comment type="subcellular location">
    <subcellularLocation>
        <location evidence="2">Nucleus</location>
    </subcellularLocation>
</comment>
<evidence type="ECO:0000256" key="4">
    <source>
        <dbReference type="ARBA" id="ARBA00022485"/>
    </source>
</evidence>
<dbReference type="OrthoDB" id="5607at2759"/>
<dbReference type="GO" id="GO:0051539">
    <property type="term" value="F:4 iron, 4 sulfur cluster binding"/>
    <property type="evidence" value="ECO:0007669"/>
    <property type="project" value="UniProtKB-KW"/>
</dbReference>
<dbReference type="InterPro" id="IPR003651">
    <property type="entry name" value="Endonuclease3_FeS-loop_motif"/>
</dbReference>
<keyword evidence="13" id="KW-1185">Reference proteome</keyword>
<dbReference type="PANTHER" id="PTHR46213">
    <property type="entry name" value="TRANSCRIPTIONAL ACTIVATOR DEMETER"/>
    <property type="match status" value="1"/>
</dbReference>
<dbReference type="PANTHER" id="PTHR46213:SF13">
    <property type="entry name" value="DEMETER-LIKE PROTEIN 2-RELATED"/>
    <property type="match status" value="1"/>
</dbReference>
<dbReference type="GO" id="GO:0046872">
    <property type="term" value="F:metal ion binding"/>
    <property type="evidence" value="ECO:0007669"/>
    <property type="project" value="UniProtKB-KW"/>
</dbReference>
<dbReference type="InterPro" id="IPR003265">
    <property type="entry name" value="HhH-GPD_domain"/>
</dbReference>
<dbReference type="CDD" id="cd00056">
    <property type="entry name" value="ENDO3c"/>
    <property type="match status" value="1"/>
</dbReference>
<keyword evidence="6" id="KW-0408">Iron</keyword>
<dbReference type="GO" id="GO:0006284">
    <property type="term" value="P:base-excision repair"/>
    <property type="evidence" value="ECO:0007669"/>
    <property type="project" value="InterPro"/>
</dbReference>
<evidence type="ECO:0000256" key="3">
    <source>
        <dbReference type="ARBA" id="ARBA00005646"/>
    </source>
</evidence>
<dbReference type="GO" id="GO:0005634">
    <property type="term" value="C:nucleus"/>
    <property type="evidence" value="ECO:0007669"/>
    <property type="project" value="UniProtKB-SubCell"/>
</dbReference>
<dbReference type="InterPro" id="IPR028925">
    <property type="entry name" value="RRM_DME"/>
</dbReference>
<dbReference type="Gene3D" id="1.10.340.30">
    <property type="entry name" value="Hypothetical protein, domain 2"/>
    <property type="match status" value="1"/>
</dbReference>
<dbReference type="Pfam" id="PF15628">
    <property type="entry name" value="RRM_DME"/>
    <property type="match status" value="1"/>
</dbReference>
<protein>
    <recommendedName>
        <fullName evidence="11">HhH-GPD domain-containing protein</fullName>
    </recommendedName>
</protein>
<feature type="region of interest" description="Disordered" evidence="10">
    <location>
        <begin position="225"/>
        <end position="253"/>
    </location>
</feature>
<dbReference type="AlphaFoldDB" id="A0A565B7G4"/>
<dbReference type="EMBL" id="CABITT030000003">
    <property type="protein sequence ID" value="VVA97064.1"/>
    <property type="molecule type" value="Genomic_DNA"/>
</dbReference>
<dbReference type="SMART" id="SM00525">
    <property type="entry name" value="FES"/>
    <property type="match status" value="1"/>
</dbReference>
<evidence type="ECO:0000256" key="7">
    <source>
        <dbReference type="ARBA" id="ARBA00023014"/>
    </source>
</evidence>
<name>A0A565B7G4_9BRAS</name>
<reference evidence="12" key="1">
    <citation type="submission" date="2019-07" db="EMBL/GenBank/DDBJ databases">
        <authorList>
            <person name="Dittberner H."/>
        </authorList>
    </citation>
    <scope>NUCLEOTIDE SEQUENCE [LARGE SCALE GENOMIC DNA]</scope>
</reference>
<keyword evidence="7" id="KW-0411">Iron-sulfur</keyword>
<dbReference type="Pfam" id="PF15629">
    <property type="entry name" value="Perm-CXXC"/>
    <property type="match status" value="1"/>
</dbReference>
<feature type="compositionally biased region" description="Basic residues" evidence="10">
    <location>
        <begin position="669"/>
        <end position="688"/>
    </location>
</feature>
<gene>
    <name evidence="12" type="ORF">ANE_LOCUS7509</name>
</gene>
<feature type="compositionally biased region" description="Basic and acidic residues" evidence="10">
    <location>
        <begin position="657"/>
        <end position="668"/>
    </location>
</feature>
<dbReference type="SMART" id="SM00478">
    <property type="entry name" value="ENDO3c"/>
    <property type="match status" value="1"/>
</dbReference>
<evidence type="ECO:0000259" key="11">
    <source>
        <dbReference type="SMART" id="SM00478"/>
    </source>
</evidence>
<keyword evidence="4" id="KW-0004">4Fe-4S</keyword>
<evidence type="ECO:0000256" key="9">
    <source>
        <dbReference type="ARBA" id="ARBA00023242"/>
    </source>
</evidence>
<evidence type="ECO:0000256" key="1">
    <source>
        <dbReference type="ARBA" id="ARBA00001966"/>
    </source>
</evidence>
<feature type="compositionally biased region" description="Basic and acidic residues" evidence="10">
    <location>
        <begin position="691"/>
        <end position="717"/>
    </location>
</feature>
<dbReference type="GO" id="GO:0003906">
    <property type="term" value="F:DNA-(apurinic or apyrimidinic site) endonuclease activity"/>
    <property type="evidence" value="ECO:0007669"/>
    <property type="project" value="UniProtKB-ARBA"/>
</dbReference>
<feature type="region of interest" description="Disordered" evidence="10">
    <location>
        <begin position="649"/>
        <end position="717"/>
    </location>
</feature>
<dbReference type="FunFam" id="1.10.1670.10:FF:000004">
    <property type="entry name" value="DNA glycosylase/AP lyase ROS1"/>
    <property type="match status" value="1"/>
</dbReference>
<comment type="cofactor">
    <cofactor evidence="1">
        <name>[4Fe-4S] cluster</name>
        <dbReference type="ChEBI" id="CHEBI:49883"/>
    </cofactor>
</comment>
<comment type="caution">
    <text evidence="12">The sequence shown here is derived from an EMBL/GenBank/DDBJ whole genome shotgun (WGS) entry which is preliminary data.</text>
</comment>
<keyword evidence="5" id="KW-0479">Metal-binding</keyword>
<dbReference type="GO" id="GO:0019104">
    <property type="term" value="F:DNA N-glycosylase activity"/>
    <property type="evidence" value="ECO:0007669"/>
    <property type="project" value="InterPro"/>
</dbReference>
<feature type="compositionally biased region" description="Basic and acidic residues" evidence="10">
    <location>
        <begin position="79"/>
        <end position="107"/>
    </location>
</feature>
<keyword evidence="8" id="KW-0238">DNA-binding</keyword>
<dbReference type="GO" id="GO:0003677">
    <property type="term" value="F:DNA binding"/>
    <property type="evidence" value="ECO:0007669"/>
    <property type="project" value="UniProtKB-KW"/>
</dbReference>
<sequence length="1237" mass="139903">MDSWVNSWKMESNPWSLSPGSVLGTNTGIAGETTMEKPQYDVPTSQKFICDLNLTPEEIVSPKPRPTQPEFSPISLDTPGKRLPETDQKPRDTTEKSFRETKSPAGEKKRKRARDVNKAAQVDTPPQISKKRKKIRGKVVREGTTIRSASKSAGKKASATPSAAKASEENIYSRPRRSCRKSLKFDDVFQEEEDGYCGLTFTSEGHIGISVGGKLIPDATMGVFGNIPKRRRQSKSSSTDKTLAEDPAGRNDQTVSLSMSQNMFCLQFPNVQRKRRTDGSIYASSETARDSLCSTLSLVQTVVARKKRSNRDPIASQLNTKVLHLQWRRQNYTGTDPIDTWEQNYPPDAIAKLLEELDITRESPCLPQSRETAVILHQKALRELKAAIRYRRGGSIVPYPDQKNQQPKVQLDDETSRVWKLLMVSIDSEGIDGSDEDKQKWWEEERNVFHGRASSFIARMRLVQGDRRFSPWKGSVVDSVVGVFLTQNVADHSSSSAFMDLAAEFPIMWNAIKGSCHEELGSSVTDETVMNLDPGNAVATPTIHNPTCIIIDEIDDDDDIDAVCSQETSKTSDSSISSTNQSKPMLLDSPTNSFETHFDHGISTVSSTSTCCELNLNEAPVEVENCDAFRNSVDEGSLVQAMSNHQQELKNTIPAQDQEKNTRTDSDMKKRKNVKKPGKGKSAKKKPTKTTPKESFDWDSLRKQAESGGQKRERTKRTMDTVDWDALRCTNVHKIAEIIRKRGMNNMLASRIKAFLNRLVQDHGGIDLEWLRDVPPDKAKEFLLNINGLGLKSVECVRLLSLHQIAFPVDTNVGRIAVRLGWVPLQPLPDEVQMHLLELYPVLESVQKYLWPRLCKLDQKTLYELHYHMITFGKVFCTKKKPNCKACPMKAECRHYASAHASARLALPESEEGNTVTIHERRYKSKHVVVNFRQSLFLTQDKEQEAKRSQNCEPIIEEPATPEPECAEYDIEDYPCYNNDEILTNFEGGTSKDPWENNDDIPTIMLNKEDDISKDLVVVLSTQAASIPRQAASVPRHKLKNKENLRTEHLVFELPDSHPILAGFEERELDDEYPYLLAIWTPGETANSSQPPKQRCVSHKRNTLCHERTCFPCNNIREDKSQIVRGTILIPCRTAMRGSFPLNGTYFQTNEVFADHGSSVNPIIVPREWIWNLPRRIAYFGSSVTASFRGLDVEAIQYGFWRGYVCVRAFDRKNRKPKTLLKRLHCPPRNKNQEDDY</sequence>
<feature type="region of interest" description="Disordered" evidence="10">
    <location>
        <begin position="565"/>
        <end position="592"/>
    </location>
</feature>
<keyword evidence="9" id="KW-0539">Nucleus</keyword>
<evidence type="ECO:0000313" key="13">
    <source>
        <dbReference type="Proteomes" id="UP000489600"/>
    </source>
</evidence>
<feature type="domain" description="HhH-GPD" evidence="11">
    <location>
        <begin position="713"/>
        <end position="875"/>
    </location>
</feature>
<evidence type="ECO:0000256" key="8">
    <source>
        <dbReference type="ARBA" id="ARBA00023125"/>
    </source>
</evidence>
<feature type="region of interest" description="Disordered" evidence="10">
    <location>
        <begin position="55"/>
        <end position="169"/>
    </location>
</feature>
<dbReference type="Gene3D" id="1.10.1670.10">
    <property type="entry name" value="Helix-hairpin-Helix base-excision DNA repair enzymes (C-terminal)"/>
    <property type="match status" value="1"/>
</dbReference>
<comment type="similarity">
    <text evidence="3">Belongs to the DNA glycosylase family. DEMETER subfamily.</text>
</comment>
<dbReference type="GO" id="GO:0035514">
    <property type="term" value="F:DNA demethylase activity"/>
    <property type="evidence" value="ECO:0007669"/>
    <property type="project" value="InterPro"/>
</dbReference>
<evidence type="ECO:0000256" key="6">
    <source>
        <dbReference type="ARBA" id="ARBA00023004"/>
    </source>
</evidence>
<dbReference type="SUPFAM" id="SSF48150">
    <property type="entry name" value="DNA-glycosylase"/>
    <property type="match status" value="1"/>
</dbReference>
<dbReference type="InterPro" id="IPR028924">
    <property type="entry name" value="Perm-CXXC"/>
</dbReference>
<organism evidence="12 13">
    <name type="scientific">Arabis nemorensis</name>
    <dbReference type="NCBI Taxonomy" id="586526"/>
    <lineage>
        <taxon>Eukaryota</taxon>
        <taxon>Viridiplantae</taxon>
        <taxon>Streptophyta</taxon>
        <taxon>Embryophyta</taxon>
        <taxon>Tracheophyta</taxon>
        <taxon>Spermatophyta</taxon>
        <taxon>Magnoliopsida</taxon>
        <taxon>eudicotyledons</taxon>
        <taxon>Gunneridae</taxon>
        <taxon>Pentapetalae</taxon>
        <taxon>rosids</taxon>
        <taxon>malvids</taxon>
        <taxon>Brassicales</taxon>
        <taxon>Brassicaceae</taxon>
        <taxon>Arabideae</taxon>
        <taxon>Arabis</taxon>
    </lineage>
</organism>
<evidence type="ECO:0000256" key="2">
    <source>
        <dbReference type="ARBA" id="ARBA00004123"/>
    </source>
</evidence>